<dbReference type="PANTHER" id="PTHR38451:SF1">
    <property type="entry name" value="TRNA (ADENINE(22)-N(1))-METHYLTRANSFERASE"/>
    <property type="match status" value="1"/>
</dbReference>
<sequence>MNSQILSKRLAQVAAFVPKYARLADIGSDHAYLPIYLVANKSINYAVAGEIAQGPLKAASKQIKRYGYTNEIIPRLADGLMAIQPEDRIDTVVIAGMGGILTTTILTKGKEEGRLTKEQRLILQPNNHEQSVRHWLATQHYKIYEEQIVEEHGKFYEIIVAYYKTDCHYTKKEIYFGPVLIQQKNLAFKKKWQKELQTKQKVLSNLQNARTAQKSKIEEVQQQIAWIKEVLK</sequence>
<gene>
    <name evidence="2" type="ORF">GCM10019998_19020</name>
</gene>
<dbReference type="RefSeq" id="WP_068706598.1">
    <property type="nucleotide sequence ID" value="NZ_BAAAXQ010000064.1"/>
</dbReference>
<dbReference type="Gene3D" id="3.40.50.150">
    <property type="entry name" value="Vaccinia Virus protein VP39"/>
    <property type="match status" value="1"/>
</dbReference>
<proteinExistence type="predicted"/>
<evidence type="ECO:0000256" key="1">
    <source>
        <dbReference type="SAM" id="Coils"/>
    </source>
</evidence>
<keyword evidence="1" id="KW-0175">Coiled coil</keyword>
<reference evidence="3" key="1">
    <citation type="journal article" date="2019" name="Int. J. Syst. Evol. Microbiol.">
        <title>The Global Catalogue of Microorganisms (GCM) 10K type strain sequencing project: providing services to taxonomists for standard genome sequencing and annotation.</title>
        <authorList>
            <consortium name="The Broad Institute Genomics Platform"/>
            <consortium name="The Broad Institute Genome Sequencing Center for Infectious Disease"/>
            <person name="Wu L."/>
            <person name="Ma J."/>
        </authorList>
    </citation>
    <scope>NUCLEOTIDE SEQUENCE [LARGE SCALE GENOMIC DNA]</scope>
    <source>
        <strain evidence="3">JCM 8736</strain>
    </source>
</reference>
<comment type="caution">
    <text evidence="2">The sequence shown here is derived from an EMBL/GenBank/DDBJ whole genome shotgun (WGS) entry which is preliminary data.</text>
</comment>
<dbReference type="Proteomes" id="UP001501577">
    <property type="component" value="Unassembled WGS sequence"/>
</dbReference>
<accession>A0ABP6KRU9</accession>
<name>A0ABP6KRU9_9ENTE</name>
<dbReference type="Gene3D" id="1.10.287.1890">
    <property type="match status" value="1"/>
</dbReference>
<evidence type="ECO:0000313" key="3">
    <source>
        <dbReference type="Proteomes" id="UP001501577"/>
    </source>
</evidence>
<evidence type="ECO:0000313" key="2">
    <source>
        <dbReference type="EMBL" id="GAA3022615.1"/>
    </source>
</evidence>
<protein>
    <submittedName>
        <fullName evidence="2">tRNA (Adenine(22)-N(1))-methyltransferase TrmK</fullName>
    </submittedName>
</protein>
<dbReference type="EMBL" id="BAAAXQ010000064">
    <property type="protein sequence ID" value="GAA3022615.1"/>
    <property type="molecule type" value="Genomic_DNA"/>
</dbReference>
<keyword evidence="3" id="KW-1185">Reference proteome</keyword>
<dbReference type="Pfam" id="PF04816">
    <property type="entry name" value="TrmK"/>
    <property type="match status" value="1"/>
</dbReference>
<dbReference type="InterPro" id="IPR029063">
    <property type="entry name" value="SAM-dependent_MTases_sf"/>
</dbReference>
<dbReference type="PIRSF" id="PIRSF018637">
    <property type="entry name" value="TrmK"/>
    <property type="match status" value="1"/>
</dbReference>
<organism evidence="2 3">
    <name type="scientific">Tetragenococcus solitarius</name>
    <dbReference type="NCBI Taxonomy" id="71453"/>
    <lineage>
        <taxon>Bacteria</taxon>
        <taxon>Bacillati</taxon>
        <taxon>Bacillota</taxon>
        <taxon>Bacilli</taxon>
        <taxon>Lactobacillales</taxon>
        <taxon>Enterococcaceae</taxon>
        <taxon>Tetragenococcus</taxon>
    </lineage>
</organism>
<dbReference type="PANTHER" id="PTHR38451">
    <property type="entry name" value="TRNA (ADENINE(22)-N(1))-METHYLTRANSFERASE"/>
    <property type="match status" value="1"/>
</dbReference>
<dbReference type="SUPFAM" id="SSF53335">
    <property type="entry name" value="S-adenosyl-L-methionine-dependent methyltransferases"/>
    <property type="match status" value="1"/>
</dbReference>
<dbReference type="InterPro" id="IPR006901">
    <property type="entry name" value="TrmK"/>
</dbReference>
<feature type="coiled-coil region" evidence="1">
    <location>
        <begin position="189"/>
        <end position="223"/>
    </location>
</feature>